<dbReference type="AlphaFoldDB" id="A0A1Y1CI41"/>
<proteinExistence type="predicted"/>
<gene>
    <name evidence="2" type="ORF">ALGA_1584</name>
</gene>
<feature type="signal peptide" evidence="1">
    <location>
        <begin position="1"/>
        <end position="24"/>
    </location>
</feature>
<dbReference type="OrthoDB" id="1654671at2"/>
<dbReference type="Proteomes" id="UP000218267">
    <property type="component" value="Chromosome"/>
</dbReference>
<reference evidence="2 3" key="1">
    <citation type="journal article" date="2018" name="Mar. Genomics">
        <title>Complete genome sequence of Marinifilaceae bacterium strain SPP2, isolated from the Antarctic marine sediment.</title>
        <authorList>
            <person name="Watanabe M."/>
            <person name="Kojima H."/>
            <person name="Fukui M."/>
        </authorList>
    </citation>
    <scope>NUCLEOTIDE SEQUENCE [LARGE SCALE GENOMIC DNA]</scope>
    <source>
        <strain evidence="2 3">SPP2</strain>
    </source>
</reference>
<accession>A0A1Y1CI41</accession>
<evidence type="ECO:0000313" key="3">
    <source>
        <dbReference type="Proteomes" id="UP000218267"/>
    </source>
</evidence>
<protein>
    <recommendedName>
        <fullName evidence="4">D-glucuronyl C5-epimerase C-terminal domain-containing protein</fullName>
    </recommendedName>
</protein>
<name>A0A1Y1CI41_9BACT</name>
<dbReference type="RefSeq" id="WP_096428836.1">
    <property type="nucleotide sequence ID" value="NZ_AP018042.1"/>
</dbReference>
<evidence type="ECO:0000256" key="1">
    <source>
        <dbReference type="SAM" id="SignalP"/>
    </source>
</evidence>
<organism evidence="2 3">
    <name type="scientific">Labilibaculum antarcticum</name>
    <dbReference type="NCBI Taxonomy" id="1717717"/>
    <lineage>
        <taxon>Bacteria</taxon>
        <taxon>Pseudomonadati</taxon>
        <taxon>Bacteroidota</taxon>
        <taxon>Bacteroidia</taxon>
        <taxon>Marinilabiliales</taxon>
        <taxon>Marinifilaceae</taxon>
        <taxon>Labilibaculum</taxon>
    </lineage>
</organism>
<dbReference type="PROSITE" id="PS51257">
    <property type="entry name" value="PROKAR_LIPOPROTEIN"/>
    <property type="match status" value="1"/>
</dbReference>
<sequence>MNRKYLFWLLCCFVLASCTTQTHTAVKELKISRVESMPNQPQPYKMLDWHEKAVNFDEAIFDFDATGEFRPFIWLDSAKRNLPQTTFGLYTVIGDVRQGPDKNNGEFHEAINSLGALMSAGLVGIDKRDQKGFNFVKMVQNYFNTENGWNIMMNNTCPEVALLGGGYGRDWWYDVFPNVLYYAVSELQPNVEGAEAIQKTIAEQFFKADSTLNGNYDYSYFDYAEMKGKRNQIPYQQDAAAGHAYVLYSAYQKFGDPRYLEGAKSATEALLSQKESRFYEVLMPFGAYVAARLNAEHGTNYDVSKILDWTFDGCTAKNGRTGWGIISDHWGDYDVSGIQGSLTQDGGYGFLMNTFDMAWPLVPMVRYEPKYARSIGKWMLNAANTSRLFYPYEIPDGNQYLPENKSITRNVIAYEGLKKVDAYDTEKFKGVTPVALGDGPNWVVSQPKLSMFSIYGSAHSGIFGSIIKKTNVEKILQLDCLATDFYKNDSYPTYLYFNPYDEDKKIDYSSESLVDLYDIVSGKIVAGKIDGTGSFLIEGNQAMVVVEIPAGSKIERTKEKVTANGIVISFY</sequence>
<keyword evidence="3" id="KW-1185">Reference proteome</keyword>
<evidence type="ECO:0000313" key="2">
    <source>
        <dbReference type="EMBL" id="BAX79960.1"/>
    </source>
</evidence>
<reference evidence="3" key="2">
    <citation type="journal article" date="2020" name="Antonie Van Leeuwenhoek">
        <title>Labilibaculum antarcticum sp. nov., a novel facultative anaerobic, psychrotorelant bacterium isolated from marine sediment of Antarctica.</title>
        <authorList>
            <person name="Watanabe M."/>
            <person name="Kojima H."/>
            <person name="Fukui M."/>
        </authorList>
    </citation>
    <scope>NUCLEOTIDE SEQUENCE [LARGE SCALE GENOMIC DNA]</scope>
    <source>
        <strain evidence="3">SPP2</strain>
    </source>
</reference>
<dbReference type="EMBL" id="AP018042">
    <property type="protein sequence ID" value="BAX79960.1"/>
    <property type="molecule type" value="Genomic_DNA"/>
</dbReference>
<keyword evidence="1" id="KW-0732">Signal</keyword>
<dbReference type="KEGG" id="mbas:ALGA_1584"/>
<evidence type="ECO:0008006" key="4">
    <source>
        <dbReference type="Google" id="ProtNLM"/>
    </source>
</evidence>
<feature type="chain" id="PRO_5012304910" description="D-glucuronyl C5-epimerase C-terminal domain-containing protein" evidence="1">
    <location>
        <begin position="25"/>
        <end position="571"/>
    </location>
</feature>